<dbReference type="SMART" id="SM00481">
    <property type="entry name" value="POLIIIAc"/>
    <property type="match status" value="1"/>
</dbReference>
<dbReference type="Pfam" id="PF02811">
    <property type="entry name" value="PHP"/>
    <property type="match status" value="1"/>
</dbReference>
<proteinExistence type="predicted"/>
<reference evidence="2" key="1">
    <citation type="submission" date="2019-11" db="EMBL/GenBank/DDBJ databases">
        <authorList>
            <person name="Feng L."/>
        </authorList>
    </citation>
    <scope>NUCLEOTIDE SEQUENCE</scope>
    <source>
        <strain evidence="2">AundefinedLFYP135</strain>
    </source>
</reference>
<feature type="domain" description="Polymerase/histidinol phosphatase N-terminal" evidence="1">
    <location>
        <begin position="3"/>
        <end position="68"/>
    </location>
</feature>
<sequence>MIGDLHCHTRLSDGSMNIDDVVFYAKRAGLDFLAITDHDTMAGCTRAAIVGNRMGIGIIPGVEFSCFDPSRGRKVHLLCYQPEKPDRLEGICSRTTEARNRAGMEMIQKVMRYYPVAQDHVGRYSSGSKAVYKAHILHALMDLGYTDRIYGDLFQELFGKGGTCRVPFEYPDVEKVAATVKDAGGLAVLAHPASYDSFDLLDELGAKNLLDGVELYYPGTSPEDFERIAACARKYGLITTGGSDFHGYYHPQPNPIASAITGEEALGQIFQRKKKSTK</sequence>
<dbReference type="PANTHER" id="PTHR42924">
    <property type="entry name" value="EXONUCLEASE"/>
    <property type="match status" value="1"/>
</dbReference>
<dbReference type="EMBL" id="CACRSL010000003">
    <property type="protein sequence ID" value="VYS92317.1"/>
    <property type="molecule type" value="Genomic_DNA"/>
</dbReference>
<dbReference type="GO" id="GO:0035312">
    <property type="term" value="F:5'-3' DNA exonuclease activity"/>
    <property type="evidence" value="ECO:0007669"/>
    <property type="project" value="TreeGrafter"/>
</dbReference>
<dbReference type="AlphaFoldDB" id="A0A6N2SFR9"/>
<dbReference type="GO" id="GO:0004534">
    <property type="term" value="F:5'-3' RNA exonuclease activity"/>
    <property type="evidence" value="ECO:0007669"/>
    <property type="project" value="TreeGrafter"/>
</dbReference>
<dbReference type="CDD" id="cd07438">
    <property type="entry name" value="PHP_HisPPase_AMP"/>
    <property type="match status" value="1"/>
</dbReference>
<dbReference type="InterPro" id="IPR003141">
    <property type="entry name" value="Pol/His_phosphatase_N"/>
</dbReference>
<accession>A0A6N2SFR9</accession>
<dbReference type="InterPro" id="IPR016195">
    <property type="entry name" value="Pol/histidinol_Pase-like"/>
</dbReference>
<dbReference type="InterPro" id="IPR004013">
    <property type="entry name" value="PHP_dom"/>
</dbReference>
<evidence type="ECO:0000313" key="2">
    <source>
        <dbReference type="EMBL" id="VYS92317.1"/>
    </source>
</evidence>
<protein>
    <submittedName>
        <fullName evidence="2">Error-prone DNA polymerase</fullName>
    </submittedName>
</protein>
<evidence type="ECO:0000259" key="1">
    <source>
        <dbReference type="SMART" id="SM00481"/>
    </source>
</evidence>
<dbReference type="PANTHER" id="PTHR42924:SF3">
    <property type="entry name" value="POLYMERASE_HISTIDINOL PHOSPHATASE N-TERMINAL DOMAIN-CONTAINING PROTEIN"/>
    <property type="match status" value="1"/>
</dbReference>
<dbReference type="SUPFAM" id="SSF89550">
    <property type="entry name" value="PHP domain-like"/>
    <property type="match status" value="1"/>
</dbReference>
<gene>
    <name evidence="2" type="ORF">AULFYP135_00931</name>
</gene>
<dbReference type="Gene3D" id="3.20.20.140">
    <property type="entry name" value="Metal-dependent hydrolases"/>
    <property type="match status" value="1"/>
</dbReference>
<dbReference type="InterPro" id="IPR052018">
    <property type="entry name" value="PHP_domain"/>
</dbReference>
<organism evidence="2">
    <name type="scientific">uncultured Anaerotruncus sp</name>
    <dbReference type="NCBI Taxonomy" id="905011"/>
    <lineage>
        <taxon>Bacteria</taxon>
        <taxon>Bacillati</taxon>
        <taxon>Bacillota</taxon>
        <taxon>Clostridia</taxon>
        <taxon>Eubacteriales</taxon>
        <taxon>Oscillospiraceae</taxon>
        <taxon>Anaerotruncus</taxon>
        <taxon>environmental samples</taxon>
    </lineage>
</organism>
<dbReference type="Gene3D" id="1.10.150.650">
    <property type="match status" value="1"/>
</dbReference>
<name>A0A6N2SFR9_9FIRM</name>